<reference evidence="2" key="1">
    <citation type="submission" date="2009-11" db="EMBL/GenBank/DDBJ databases">
        <authorList>
            <consortium name="The Broad Institute Genome Sequencing Platform"/>
            <person name="Ward D."/>
            <person name="Feldgarden M."/>
            <person name="Earl A."/>
            <person name="Young S.K."/>
            <person name="Zeng Q."/>
            <person name="Koehrsen M."/>
            <person name="Alvarado L."/>
            <person name="Berlin A."/>
            <person name="Bochicchio J."/>
            <person name="Borenstein D."/>
            <person name="Chapman S.B."/>
            <person name="Chen Z."/>
            <person name="Engels R."/>
            <person name="Freedman E."/>
            <person name="Gellesch M."/>
            <person name="Goldberg J."/>
            <person name="Griggs A."/>
            <person name="Gujja S."/>
            <person name="Heilman E."/>
            <person name="Heiman D."/>
            <person name="Hepburn T."/>
            <person name="Howarth C."/>
            <person name="Jen D."/>
            <person name="Larson L."/>
            <person name="Lewis B."/>
            <person name="Mehta T."/>
            <person name="Park D."/>
            <person name="Pearson M."/>
            <person name="Roberts A."/>
            <person name="Saif S."/>
            <person name="Shea T."/>
            <person name="Shenoy N."/>
            <person name="Sisk P."/>
            <person name="Stolte C."/>
            <person name="Sykes S."/>
            <person name="Thomson T."/>
            <person name="Walk T."/>
            <person name="White J."/>
            <person name="Yandava C."/>
            <person name="Izard J."/>
            <person name="Baranova O.V."/>
            <person name="Blanton J.M."/>
            <person name="Tanner A.C."/>
            <person name="Dewhirst F.E."/>
            <person name="Haas B."/>
            <person name="Nusbaum C."/>
            <person name="Birren B."/>
        </authorList>
    </citation>
    <scope>NUCLEOTIDE SEQUENCE [LARGE SCALE GENOMIC DNA]</scope>
    <source>
        <strain evidence="2">1-1 BBBD Race 1</strain>
    </source>
</reference>
<evidence type="ECO:0000313" key="3">
    <source>
        <dbReference type="EnsemblFungi" id="PTTG_28148-t43_1-p1"/>
    </source>
</evidence>
<evidence type="ECO:0000313" key="4">
    <source>
        <dbReference type="Proteomes" id="UP000005240"/>
    </source>
</evidence>
<reference evidence="3" key="4">
    <citation type="submission" date="2025-05" db="UniProtKB">
        <authorList>
            <consortium name="EnsemblFungi"/>
        </authorList>
    </citation>
    <scope>IDENTIFICATION</scope>
    <source>
        <strain evidence="3">isolate 1-1 / race 1 (BBBD)</strain>
    </source>
</reference>
<reference evidence="3 4" key="3">
    <citation type="journal article" date="2017" name="G3 (Bethesda)">
        <title>Comparative analysis highlights variable genome content of wheat rusts and divergence of the mating loci.</title>
        <authorList>
            <person name="Cuomo C.A."/>
            <person name="Bakkeren G."/>
            <person name="Khalil H.B."/>
            <person name="Panwar V."/>
            <person name="Joly D."/>
            <person name="Linning R."/>
            <person name="Sakthikumar S."/>
            <person name="Song X."/>
            <person name="Adiconis X."/>
            <person name="Fan L."/>
            <person name="Goldberg J.M."/>
            <person name="Levin J.Z."/>
            <person name="Young S."/>
            <person name="Zeng Q."/>
            <person name="Anikster Y."/>
            <person name="Bruce M."/>
            <person name="Wang M."/>
            <person name="Yin C."/>
            <person name="McCallum B."/>
            <person name="Szabo L.J."/>
            <person name="Hulbert S."/>
            <person name="Chen X."/>
            <person name="Fellers J.P."/>
        </authorList>
    </citation>
    <scope>NUCLEOTIDE SEQUENCE</scope>
    <source>
        <strain evidence="3">isolate 1-1 / race 1 (BBBD)</strain>
        <strain evidence="4">Isolate 1-1 / race 1 (BBBD)</strain>
    </source>
</reference>
<proteinExistence type="predicted"/>
<keyword evidence="4" id="KW-1185">Reference proteome</keyword>
<organism evidence="2">
    <name type="scientific">Puccinia triticina (isolate 1-1 / race 1 (BBBD))</name>
    <name type="common">Brown leaf rust fungus</name>
    <dbReference type="NCBI Taxonomy" id="630390"/>
    <lineage>
        <taxon>Eukaryota</taxon>
        <taxon>Fungi</taxon>
        <taxon>Dikarya</taxon>
        <taxon>Basidiomycota</taxon>
        <taxon>Pucciniomycotina</taxon>
        <taxon>Pucciniomycetes</taxon>
        <taxon>Pucciniales</taxon>
        <taxon>Pucciniaceae</taxon>
        <taxon>Puccinia</taxon>
    </lineage>
</organism>
<sequence>MQFLKLSVFTFLAATLGPIQVLGKCTSKYPVSWCMSYRNIPQGPMVLAGECKLQRTPRDGCVRPAEPRSVGRYCCTHAVGPNHDGSVDCEMFGGSNSNGNCEEECVTCK</sequence>
<evidence type="ECO:0000313" key="2">
    <source>
        <dbReference type="EMBL" id="OAV90987.1"/>
    </source>
</evidence>
<reference evidence="2" key="2">
    <citation type="submission" date="2016-05" db="EMBL/GenBank/DDBJ databases">
        <title>Comparative analysis highlights variable genome content of wheat rusts and divergence of the mating loci.</title>
        <authorList>
            <person name="Cuomo C.A."/>
            <person name="Bakkeren G."/>
            <person name="Szabo L."/>
            <person name="Khalil H."/>
            <person name="Joly D."/>
            <person name="Goldberg J."/>
            <person name="Young S."/>
            <person name="Zeng Q."/>
            <person name="Fellers J."/>
        </authorList>
    </citation>
    <scope>NUCLEOTIDE SEQUENCE [LARGE SCALE GENOMIC DNA]</scope>
    <source>
        <strain evidence="2">1-1 BBBD Race 1</strain>
    </source>
</reference>
<keyword evidence="1" id="KW-0732">Signal</keyword>
<feature type="signal peptide" evidence="1">
    <location>
        <begin position="1"/>
        <end position="23"/>
    </location>
</feature>
<protein>
    <recommendedName>
        <fullName evidence="5">Secreted protein</fullName>
    </recommendedName>
</protein>
<dbReference type="EMBL" id="ADAS02000090">
    <property type="protein sequence ID" value="OAV90987.1"/>
    <property type="molecule type" value="Genomic_DNA"/>
</dbReference>
<name>A0A180GE42_PUCT1</name>
<evidence type="ECO:0000256" key="1">
    <source>
        <dbReference type="SAM" id="SignalP"/>
    </source>
</evidence>
<gene>
    <name evidence="2" type="ORF">PTTG_28148</name>
</gene>
<dbReference type="EnsemblFungi" id="PTTG_28148-t43_1">
    <property type="protein sequence ID" value="PTTG_28148-t43_1-p1"/>
    <property type="gene ID" value="PTTG_28148"/>
</dbReference>
<dbReference type="Proteomes" id="UP000005240">
    <property type="component" value="Unassembled WGS sequence"/>
</dbReference>
<dbReference type="VEuPathDB" id="FungiDB:PTTG_28148"/>
<evidence type="ECO:0008006" key="5">
    <source>
        <dbReference type="Google" id="ProtNLM"/>
    </source>
</evidence>
<dbReference type="AlphaFoldDB" id="A0A180GE42"/>
<feature type="chain" id="PRO_5008109818" description="Secreted protein" evidence="1">
    <location>
        <begin position="24"/>
        <end position="109"/>
    </location>
</feature>
<accession>A0A180GE42</accession>